<dbReference type="InterPro" id="IPR012914">
    <property type="entry name" value="PucR_dom"/>
</dbReference>
<feature type="domain" description="PucR C-terminal helix-turn-helix" evidence="2">
    <location>
        <begin position="451"/>
        <end position="508"/>
    </location>
</feature>
<dbReference type="Pfam" id="PF07905">
    <property type="entry name" value="PucR"/>
    <property type="match status" value="1"/>
</dbReference>
<feature type="domain" description="Purine catabolism PurC-like" evidence="1">
    <location>
        <begin position="5"/>
        <end position="122"/>
    </location>
</feature>
<proteinExistence type="predicted"/>
<dbReference type="OrthoDB" id="143422at2"/>
<dbReference type="EMBL" id="CM001022">
    <property type="protein sequence ID" value="EFQ24487.1"/>
    <property type="molecule type" value="Genomic_DNA"/>
</dbReference>
<dbReference type="STRING" id="584708.Apau_2076"/>
<dbReference type="Proteomes" id="UP000005096">
    <property type="component" value="Chromosome"/>
</dbReference>
<accession>E3CY00</accession>
<dbReference type="HOGENOM" id="CLU_017436_3_0_0"/>
<dbReference type="InterPro" id="IPR042070">
    <property type="entry name" value="PucR_C-HTH_sf"/>
</dbReference>
<evidence type="ECO:0000259" key="2">
    <source>
        <dbReference type="Pfam" id="PF13556"/>
    </source>
</evidence>
<reference evidence="3 4" key="1">
    <citation type="journal article" date="2010" name="Stand. Genomic Sci.">
        <title>Non-contiguous finished genome sequence of Aminomonas paucivorans type strain (GLU-3).</title>
        <authorList>
            <person name="Pitluck S."/>
            <person name="Yasawong M."/>
            <person name="Held B."/>
            <person name="Lapidus A."/>
            <person name="Nolan M."/>
            <person name="Copeland A."/>
            <person name="Lucas S."/>
            <person name="Del Rio T.G."/>
            <person name="Tice H."/>
            <person name="Cheng J.F."/>
            <person name="Chertkov O."/>
            <person name="Goodwin L."/>
            <person name="Tapia R."/>
            <person name="Han C."/>
            <person name="Liolios K."/>
            <person name="Ivanova N."/>
            <person name="Mavromatis K."/>
            <person name="Ovchinnikova G."/>
            <person name="Pati A."/>
            <person name="Chen A."/>
            <person name="Palaniappan K."/>
            <person name="Land M."/>
            <person name="Hauser L."/>
            <person name="Chang Y.J."/>
            <person name="Jeffries C.D."/>
            <person name="Pukall R."/>
            <person name="Spring S."/>
            <person name="Rohde M."/>
            <person name="Sikorski J."/>
            <person name="Goker M."/>
            <person name="Woyke T."/>
            <person name="Bristow J."/>
            <person name="Eisen J.A."/>
            <person name="Markowitz V."/>
            <person name="Hugenholtz P."/>
            <person name="Kyrpides N.C."/>
            <person name="Klenk H.P."/>
        </authorList>
    </citation>
    <scope>NUCLEOTIDE SEQUENCE [LARGE SCALE GENOMIC DNA]</scope>
    <source>
        <strain evidence="3 4">DSM 12260</strain>
    </source>
</reference>
<evidence type="ECO:0000313" key="3">
    <source>
        <dbReference type="EMBL" id="EFQ24487.1"/>
    </source>
</evidence>
<keyword evidence="4" id="KW-1185">Reference proteome</keyword>
<dbReference type="RefSeq" id="WP_006301727.1">
    <property type="nucleotide sequence ID" value="NZ_CM001022.1"/>
</dbReference>
<dbReference type="AlphaFoldDB" id="E3CY00"/>
<organism evidence="3 4">
    <name type="scientific">Aminomonas paucivorans DSM 12260</name>
    <dbReference type="NCBI Taxonomy" id="584708"/>
    <lineage>
        <taxon>Bacteria</taxon>
        <taxon>Thermotogati</taxon>
        <taxon>Synergistota</taxon>
        <taxon>Synergistia</taxon>
        <taxon>Synergistales</taxon>
        <taxon>Synergistaceae</taxon>
        <taxon>Aminomonas</taxon>
    </lineage>
</organism>
<evidence type="ECO:0000259" key="1">
    <source>
        <dbReference type="Pfam" id="PF07905"/>
    </source>
</evidence>
<protein>
    <submittedName>
        <fullName evidence="3">Transcriptional regulator, CdaR</fullName>
    </submittedName>
</protein>
<dbReference type="Pfam" id="PF13556">
    <property type="entry name" value="HTH_30"/>
    <property type="match status" value="1"/>
</dbReference>
<name>E3CY00_9BACT</name>
<gene>
    <name evidence="3" type="ORF">Apau_2076</name>
</gene>
<dbReference type="InterPro" id="IPR025736">
    <property type="entry name" value="PucR_C-HTH_dom"/>
</dbReference>
<dbReference type="PANTHER" id="PTHR33744">
    <property type="entry name" value="CARBOHYDRATE DIACID REGULATOR"/>
    <property type="match status" value="1"/>
</dbReference>
<dbReference type="eggNOG" id="COG2508">
    <property type="taxonomic scope" value="Bacteria"/>
</dbReference>
<dbReference type="PANTHER" id="PTHR33744:SF1">
    <property type="entry name" value="DNA-BINDING TRANSCRIPTIONAL ACTIVATOR ADER"/>
    <property type="match status" value="1"/>
</dbReference>
<dbReference type="PaxDb" id="584708-Apau_2076"/>
<dbReference type="Gene3D" id="1.10.10.2840">
    <property type="entry name" value="PucR C-terminal helix-turn-helix domain"/>
    <property type="match status" value="1"/>
</dbReference>
<sequence length="520" mass="58330">MIAADLLRHHLFPDFELLGGSGGLNRELSSVSVIDAPDVDRWMRGGEFLIGSGYIFREDPEGFAPFLRRVEEKGIAALGIKLDRYHHQLPGSMVAESDSLNLPLVAIPLNYRWTDVIEGVQAFLFQEKRRGDQAQEDLGSFWEEGLDLRRLLSGFALRLGLPLVVQSTQLGLNHQFLPDGRIEGADQVQAFLKTPVVQEKGLPRRGQILENLELRNSGVLQWCAVYRFVADTPLTLHLGLSAGEQTPSTRQERMVLRALTLLRAAALEVATLSDRWVVKKEKFFEGLCLEIYNDPEMVRANLEELGVALPRRGCIVVASSSREAEPPRWVPPEAVFSHRLGDQWTGLLPLPDPDGAKRDWGQKAERAGVHLALGGTVQTPLEISRSYQEAKRTSNWLREFSLPPGVYLHEELSLYALLDSLARLPEARGVYRRYWEPLLAEPTGGRRSLPLRELAKALIQTDFNARLCAQNLHLHYNTVRNHLEDLEGLLDLDLSNPHHRLGLILASHIHGSFQKRGGEG</sequence>
<evidence type="ECO:0000313" key="4">
    <source>
        <dbReference type="Proteomes" id="UP000005096"/>
    </source>
</evidence>
<dbReference type="InterPro" id="IPR051448">
    <property type="entry name" value="CdaR-like_regulators"/>
</dbReference>